<evidence type="ECO:0000259" key="1">
    <source>
        <dbReference type="Pfam" id="PF04273"/>
    </source>
</evidence>
<evidence type="ECO:0000313" key="2">
    <source>
        <dbReference type="EMBL" id="GLQ26298.1"/>
    </source>
</evidence>
<comment type="caution">
    <text evidence="2">The sequence shown here is derived from an EMBL/GenBank/DDBJ whole genome shotgun (WGS) entry which is preliminary data.</text>
</comment>
<dbReference type="InterPro" id="IPR036873">
    <property type="entry name" value="Rhodanese-like_dom_sf"/>
</dbReference>
<dbReference type="EMBL" id="BSNL01000001">
    <property type="protein sequence ID" value="GLQ26298.1"/>
    <property type="molecule type" value="Genomic_DNA"/>
</dbReference>
<dbReference type="Pfam" id="PF04273">
    <property type="entry name" value="BLH_phosphatase"/>
    <property type="match status" value="1"/>
</dbReference>
<name>A0ABQ5VGS5_9RHOB</name>
<evidence type="ECO:0000313" key="3">
    <source>
        <dbReference type="Proteomes" id="UP001161388"/>
    </source>
</evidence>
<dbReference type="Gene3D" id="3.90.190.10">
    <property type="entry name" value="Protein tyrosine phosphatase superfamily"/>
    <property type="match status" value="1"/>
</dbReference>
<dbReference type="InterPro" id="IPR005939">
    <property type="entry name" value="BLH_phosphatase-like"/>
</dbReference>
<dbReference type="SUPFAM" id="SSF52821">
    <property type="entry name" value="Rhodanese/Cell cycle control phosphatase"/>
    <property type="match status" value="1"/>
</dbReference>
<gene>
    <name evidence="2" type="ORF">GCM10007927_11010</name>
</gene>
<keyword evidence="3" id="KW-1185">Reference proteome</keyword>
<feature type="domain" description="Beta-lactamase hydrolase-like protein phosphatase-like" evidence="1">
    <location>
        <begin position="19"/>
        <end position="127"/>
    </location>
</feature>
<dbReference type="Proteomes" id="UP001161388">
    <property type="component" value="Unassembled WGS sequence"/>
</dbReference>
<protein>
    <submittedName>
        <fullName evidence="2">TIGR01244 family protein</fullName>
    </submittedName>
</protein>
<organism evidence="2 3">
    <name type="scientific">Sulfitobacter pacificus</name>
    <dbReference type="NCBI Taxonomy" id="1499314"/>
    <lineage>
        <taxon>Bacteria</taxon>
        <taxon>Pseudomonadati</taxon>
        <taxon>Pseudomonadota</taxon>
        <taxon>Alphaproteobacteria</taxon>
        <taxon>Rhodobacterales</taxon>
        <taxon>Roseobacteraceae</taxon>
        <taxon>Sulfitobacter</taxon>
    </lineage>
</organism>
<accession>A0ABQ5VGS5</accession>
<proteinExistence type="predicted"/>
<dbReference type="InterPro" id="IPR029021">
    <property type="entry name" value="Prot-tyrosine_phosphatase-like"/>
</dbReference>
<sequence length="157" mass="16638">MAKTAMDRPDGLSYICAMDIRQLTPRYFVSPQIAAEDMADLAAAGITRILCNRPDSEVPPSHSAEAIRTAAEAAGLTFGEQPLTHQTMTPDVIAQNRALGVETGDVVLAYCASGTRSTIAWALGQAGDMEPDAIVQAAQDGGYDLSNLRQALTQPFV</sequence>
<dbReference type="NCBIfam" id="TIGR01244">
    <property type="entry name" value="TIGR01244 family sulfur transferase"/>
    <property type="match status" value="1"/>
</dbReference>
<reference evidence="2" key="1">
    <citation type="journal article" date="2014" name="Int. J. Syst. Evol. Microbiol.">
        <title>Complete genome of a new Firmicutes species belonging to the dominant human colonic microbiota ('Ruminococcus bicirculans') reveals two chromosomes and a selective capacity to utilize plant glucans.</title>
        <authorList>
            <consortium name="NISC Comparative Sequencing Program"/>
            <person name="Wegmann U."/>
            <person name="Louis P."/>
            <person name="Goesmann A."/>
            <person name="Henrissat B."/>
            <person name="Duncan S.H."/>
            <person name="Flint H.J."/>
        </authorList>
    </citation>
    <scope>NUCLEOTIDE SEQUENCE</scope>
    <source>
        <strain evidence="2">NBRC 109915</strain>
    </source>
</reference>
<reference evidence="2" key="2">
    <citation type="submission" date="2023-01" db="EMBL/GenBank/DDBJ databases">
        <title>Draft genome sequence of Sulfitobacter pacificus strain NBRC 109915.</title>
        <authorList>
            <person name="Sun Q."/>
            <person name="Mori K."/>
        </authorList>
    </citation>
    <scope>NUCLEOTIDE SEQUENCE</scope>
    <source>
        <strain evidence="2">NBRC 109915</strain>
    </source>
</reference>